<comment type="caution">
    <text evidence="3">The sequence shown here is derived from an EMBL/GenBank/DDBJ whole genome shotgun (WGS) entry which is preliminary data.</text>
</comment>
<dbReference type="EMBL" id="BJVJ01000006">
    <property type="protein sequence ID" value="GEL22085.1"/>
    <property type="molecule type" value="Genomic_DNA"/>
</dbReference>
<name>A0A511DBA9_9PSEU</name>
<keyword evidence="2" id="KW-1133">Transmembrane helix</keyword>
<feature type="region of interest" description="Disordered" evidence="1">
    <location>
        <begin position="1"/>
        <end position="22"/>
    </location>
</feature>
<gene>
    <name evidence="3" type="ORF">PSU4_10390</name>
</gene>
<evidence type="ECO:0000313" key="3">
    <source>
        <dbReference type="EMBL" id="GEL22085.1"/>
    </source>
</evidence>
<reference evidence="3 4" key="1">
    <citation type="submission" date="2019-07" db="EMBL/GenBank/DDBJ databases">
        <title>Whole genome shotgun sequence of Pseudonocardia sulfidoxydans NBRC 16205.</title>
        <authorList>
            <person name="Hosoyama A."/>
            <person name="Uohara A."/>
            <person name="Ohji S."/>
            <person name="Ichikawa N."/>
        </authorList>
    </citation>
    <scope>NUCLEOTIDE SEQUENCE [LARGE SCALE GENOMIC DNA]</scope>
    <source>
        <strain evidence="3 4">NBRC 16205</strain>
    </source>
</reference>
<sequence>MPSAPTVTAPPLDPGGGARPGRPVTLTVWLAVAAVCVVAGIVLLVLDRRRRRPDPPAPPPDRDDEQNPEPGSLFRPNTPP</sequence>
<evidence type="ECO:0000313" key="4">
    <source>
        <dbReference type="Proteomes" id="UP000321685"/>
    </source>
</evidence>
<protein>
    <submittedName>
        <fullName evidence="3">Uncharacterized protein</fullName>
    </submittedName>
</protein>
<feature type="region of interest" description="Disordered" evidence="1">
    <location>
        <begin position="47"/>
        <end position="80"/>
    </location>
</feature>
<accession>A0A511DBA9</accession>
<proteinExistence type="predicted"/>
<feature type="transmembrane region" description="Helical" evidence="2">
    <location>
        <begin position="26"/>
        <end position="46"/>
    </location>
</feature>
<dbReference type="Proteomes" id="UP000321685">
    <property type="component" value="Unassembled WGS sequence"/>
</dbReference>
<evidence type="ECO:0000256" key="2">
    <source>
        <dbReference type="SAM" id="Phobius"/>
    </source>
</evidence>
<keyword evidence="4" id="KW-1185">Reference proteome</keyword>
<dbReference type="AlphaFoldDB" id="A0A511DBA9"/>
<organism evidence="3 4">
    <name type="scientific">Pseudonocardia sulfidoxydans NBRC 16205</name>
    <dbReference type="NCBI Taxonomy" id="1223511"/>
    <lineage>
        <taxon>Bacteria</taxon>
        <taxon>Bacillati</taxon>
        <taxon>Actinomycetota</taxon>
        <taxon>Actinomycetes</taxon>
        <taxon>Pseudonocardiales</taxon>
        <taxon>Pseudonocardiaceae</taxon>
        <taxon>Pseudonocardia</taxon>
    </lineage>
</organism>
<evidence type="ECO:0000256" key="1">
    <source>
        <dbReference type="SAM" id="MobiDB-lite"/>
    </source>
</evidence>
<keyword evidence="2" id="KW-0812">Transmembrane</keyword>
<keyword evidence="2" id="KW-0472">Membrane</keyword>